<dbReference type="EMBL" id="BPLR01013395">
    <property type="protein sequence ID" value="GIY60903.1"/>
    <property type="molecule type" value="Genomic_DNA"/>
</dbReference>
<reference evidence="1 2" key="1">
    <citation type="submission" date="2021-06" db="EMBL/GenBank/DDBJ databases">
        <title>Caerostris extrusa draft genome.</title>
        <authorList>
            <person name="Kono N."/>
            <person name="Arakawa K."/>
        </authorList>
    </citation>
    <scope>NUCLEOTIDE SEQUENCE [LARGE SCALE GENOMIC DNA]</scope>
</reference>
<accession>A0AAV4UT49</accession>
<name>A0AAV4UT49_CAEEX</name>
<evidence type="ECO:0000313" key="1">
    <source>
        <dbReference type="EMBL" id="GIY60903.1"/>
    </source>
</evidence>
<protein>
    <submittedName>
        <fullName evidence="1">Uncharacterized protein</fullName>
    </submittedName>
</protein>
<organism evidence="1 2">
    <name type="scientific">Caerostris extrusa</name>
    <name type="common">Bark spider</name>
    <name type="synonym">Caerostris bankana</name>
    <dbReference type="NCBI Taxonomy" id="172846"/>
    <lineage>
        <taxon>Eukaryota</taxon>
        <taxon>Metazoa</taxon>
        <taxon>Ecdysozoa</taxon>
        <taxon>Arthropoda</taxon>
        <taxon>Chelicerata</taxon>
        <taxon>Arachnida</taxon>
        <taxon>Araneae</taxon>
        <taxon>Araneomorphae</taxon>
        <taxon>Entelegynae</taxon>
        <taxon>Araneoidea</taxon>
        <taxon>Araneidae</taxon>
        <taxon>Caerostris</taxon>
    </lineage>
</organism>
<comment type="caution">
    <text evidence="1">The sequence shown here is derived from an EMBL/GenBank/DDBJ whole genome shotgun (WGS) entry which is preliminary data.</text>
</comment>
<evidence type="ECO:0000313" key="2">
    <source>
        <dbReference type="Proteomes" id="UP001054945"/>
    </source>
</evidence>
<sequence length="70" mass="8273">MKPDFHGSAKCSSATRHRIFSNRLDDDADDHWRVLPWQQLQLLGGMNSVRIFPFERGCVRVEFERKEIEI</sequence>
<keyword evidence="2" id="KW-1185">Reference proteome</keyword>
<proteinExistence type="predicted"/>
<dbReference type="AlphaFoldDB" id="A0AAV4UT49"/>
<gene>
    <name evidence="1" type="ORF">CEXT_204191</name>
</gene>
<dbReference type="Proteomes" id="UP001054945">
    <property type="component" value="Unassembled WGS sequence"/>
</dbReference>